<sequence length="136" mass="15764">MKERISRNFTWEEMTYSQVAVENGLLNEPPFEVKQVMMELVKRLLQPLRLAYGKPIAITSGYRSPEVNRLVGGVSSSQHMKGEAADCYVPDPKELLDVLLYCKLPFDQAILYKRKKFLHLSFRVNGENRYQVIINK</sequence>
<dbReference type="Gene3D" id="3.30.1380.10">
    <property type="match status" value="1"/>
</dbReference>
<dbReference type="SUPFAM" id="SSF55166">
    <property type="entry name" value="Hedgehog/DD-peptidase"/>
    <property type="match status" value="1"/>
</dbReference>
<evidence type="ECO:0000259" key="1">
    <source>
        <dbReference type="Pfam" id="PF08291"/>
    </source>
</evidence>
<feature type="domain" description="Peptidase M15A C-terminal" evidence="1">
    <location>
        <begin position="8"/>
        <end position="120"/>
    </location>
</feature>
<dbReference type="PATRIC" id="fig|927665.4.peg.3628"/>
<evidence type="ECO:0000313" key="2">
    <source>
        <dbReference type="EMBL" id="KKB53301.1"/>
    </source>
</evidence>
<dbReference type="RefSeq" id="WP_046146952.1">
    <property type="nucleotide sequence ID" value="NZ_KQ033913.1"/>
</dbReference>
<name>A0A0F5J5X5_9BACT</name>
<protein>
    <recommendedName>
        <fullName evidence="1">Peptidase M15A C-terminal domain-containing protein</fullName>
    </recommendedName>
</protein>
<dbReference type="InterPro" id="IPR009045">
    <property type="entry name" value="Zn_M74/Hedgehog-like"/>
</dbReference>
<dbReference type="STRING" id="927665.HMPREF1535_03527"/>
<dbReference type="Proteomes" id="UP000033047">
    <property type="component" value="Unassembled WGS sequence"/>
</dbReference>
<dbReference type="EMBL" id="AQHV01000015">
    <property type="protein sequence ID" value="KKB53301.1"/>
    <property type="molecule type" value="Genomic_DNA"/>
</dbReference>
<gene>
    <name evidence="2" type="ORF">HMPREF1535_03527</name>
</gene>
<dbReference type="InterPro" id="IPR013230">
    <property type="entry name" value="Peptidase_M15A_C"/>
</dbReference>
<comment type="caution">
    <text evidence="2">The sequence shown here is derived from an EMBL/GenBank/DDBJ whole genome shotgun (WGS) entry which is preliminary data.</text>
</comment>
<reference evidence="2 3" key="1">
    <citation type="submission" date="2013-04" db="EMBL/GenBank/DDBJ databases">
        <title>The Genome Sequence of Parabacteroides goldsteinii DSM 19448.</title>
        <authorList>
            <consortium name="The Broad Institute Genomics Platform"/>
            <person name="Earl A."/>
            <person name="Ward D."/>
            <person name="Feldgarden M."/>
            <person name="Gevers D."/>
            <person name="Martens E."/>
            <person name="Sakamoto M."/>
            <person name="Benno Y."/>
            <person name="Song Y."/>
            <person name="Liu C."/>
            <person name="Lee J."/>
            <person name="Bolanos M."/>
            <person name="Vaisanen M.L."/>
            <person name="Finegold S.M."/>
            <person name="Walker B."/>
            <person name="Young S."/>
            <person name="Zeng Q."/>
            <person name="Gargeya S."/>
            <person name="Fitzgerald M."/>
            <person name="Haas B."/>
            <person name="Abouelleil A."/>
            <person name="Allen A.W."/>
            <person name="Alvarado L."/>
            <person name="Arachchi H.M."/>
            <person name="Berlin A.M."/>
            <person name="Chapman S.B."/>
            <person name="Gainer-Dewar J."/>
            <person name="Goldberg J."/>
            <person name="Griggs A."/>
            <person name="Gujja S."/>
            <person name="Hansen M."/>
            <person name="Howarth C."/>
            <person name="Imamovic A."/>
            <person name="Ireland A."/>
            <person name="Larimer J."/>
            <person name="McCowan C."/>
            <person name="Murphy C."/>
            <person name="Pearson M."/>
            <person name="Poon T.W."/>
            <person name="Priest M."/>
            <person name="Roberts A."/>
            <person name="Saif S."/>
            <person name="Shea T."/>
            <person name="Sisk P."/>
            <person name="Sykes S."/>
            <person name="Wortman J."/>
            <person name="Nusbaum C."/>
            <person name="Birren B."/>
        </authorList>
    </citation>
    <scope>NUCLEOTIDE SEQUENCE [LARGE SCALE GENOMIC DNA]</scope>
    <source>
        <strain evidence="2 3">DSM 19448</strain>
    </source>
</reference>
<proteinExistence type="predicted"/>
<dbReference type="HOGENOM" id="CLU_124897_0_1_10"/>
<accession>A0A0F5J5X5</accession>
<evidence type="ECO:0000313" key="3">
    <source>
        <dbReference type="Proteomes" id="UP000033047"/>
    </source>
</evidence>
<dbReference type="AlphaFoldDB" id="A0A0F5J5X5"/>
<organism evidence="2 3">
    <name type="scientific">Parabacteroides goldsteinii DSM 19448 = WAL 12034</name>
    <dbReference type="NCBI Taxonomy" id="927665"/>
    <lineage>
        <taxon>Bacteria</taxon>
        <taxon>Pseudomonadati</taxon>
        <taxon>Bacteroidota</taxon>
        <taxon>Bacteroidia</taxon>
        <taxon>Bacteroidales</taxon>
        <taxon>Tannerellaceae</taxon>
        <taxon>Parabacteroides</taxon>
    </lineage>
</organism>
<dbReference type="Pfam" id="PF08291">
    <property type="entry name" value="Peptidase_M15_3"/>
    <property type="match status" value="1"/>
</dbReference>